<dbReference type="GO" id="GO:0016746">
    <property type="term" value="F:acyltransferase activity"/>
    <property type="evidence" value="ECO:0007669"/>
    <property type="project" value="UniProtKB-KW"/>
</dbReference>
<dbReference type="InterPro" id="IPR016181">
    <property type="entry name" value="Acyl_CoA_acyltransferase"/>
</dbReference>
<accession>A0ABX5T595</accession>
<dbReference type="PANTHER" id="PTHR43877:SF2">
    <property type="entry name" value="AMINOALKYLPHOSPHONATE N-ACETYLTRANSFERASE-RELATED"/>
    <property type="match status" value="1"/>
</dbReference>
<feature type="domain" description="N-acetyltransferase" evidence="3">
    <location>
        <begin position="4"/>
        <end position="144"/>
    </location>
</feature>
<dbReference type="CDD" id="cd04301">
    <property type="entry name" value="NAT_SF"/>
    <property type="match status" value="1"/>
</dbReference>
<protein>
    <submittedName>
        <fullName evidence="4">Aminoalkylphosphonate N-acetyltransferase</fullName>
        <ecNumber evidence="4">2.3.1.-</ecNumber>
    </submittedName>
</protein>
<sequence>MSVCELRRATLYDVDAVYALVCELKQGKFDLQAFSAGYAANLQDHNMSYQLALLDGLVVGMIGLHLQFHLHHANWIGEIQELVVMPQARGLKVGSQLLTWAEETAREAGAEMTELSTSIQRHDAHRFYLREGYSQSHFRFTKLL</sequence>
<dbReference type="PANTHER" id="PTHR43877">
    <property type="entry name" value="AMINOALKYLPHOSPHONATE N-ACETYLTRANSFERASE-RELATED-RELATED"/>
    <property type="match status" value="1"/>
</dbReference>
<keyword evidence="2 4" id="KW-0012">Acyltransferase</keyword>
<dbReference type="PROSITE" id="PS51186">
    <property type="entry name" value="GNAT"/>
    <property type="match status" value="1"/>
</dbReference>
<name>A0ABX5T595_9ENTR</name>
<evidence type="ECO:0000256" key="2">
    <source>
        <dbReference type="ARBA" id="ARBA00023315"/>
    </source>
</evidence>
<dbReference type="NCBIfam" id="NF007530">
    <property type="entry name" value="PRK10146.1"/>
    <property type="match status" value="1"/>
</dbReference>
<dbReference type="RefSeq" id="WP_135323489.1">
    <property type="nucleotide sequence ID" value="NZ_CP038469.1"/>
</dbReference>
<evidence type="ECO:0000256" key="1">
    <source>
        <dbReference type="ARBA" id="ARBA00022679"/>
    </source>
</evidence>
<evidence type="ECO:0000259" key="3">
    <source>
        <dbReference type="PROSITE" id="PS51186"/>
    </source>
</evidence>
<evidence type="ECO:0000313" key="5">
    <source>
        <dbReference type="Proteomes" id="UP000296284"/>
    </source>
</evidence>
<proteinExistence type="predicted"/>
<keyword evidence="1 4" id="KW-0808">Transferase</keyword>
<gene>
    <name evidence="4" type="primary">phnO</name>
    <name evidence="4" type="ORF">E4Z61_15145</name>
</gene>
<dbReference type="Gene3D" id="3.40.630.30">
    <property type="match status" value="1"/>
</dbReference>
<organism evidence="4 5">
    <name type="scientific">Citrobacter tructae</name>
    <dbReference type="NCBI Taxonomy" id="2562449"/>
    <lineage>
        <taxon>Bacteria</taxon>
        <taxon>Pseudomonadati</taxon>
        <taxon>Pseudomonadota</taxon>
        <taxon>Gammaproteobacteria</taxon>
        <taxon>Enterobacterales</taxon>
        <taxon>Enterobacteriaceae</taxon>
        <taxon>Citrobacter</taxon>
    </lineage>
</organism>
<dbReference type="EMBL" id="CP038469">
    <property type="protein sequence ID" value="QBX81625.1"/>
    <property type="molecule type" value="Genomic_DNA"/>
</dbReference>
<keyword evidence="5" id="KW-1185">Reference proteome</keyword>
<dbReference type="InterPro" id="IPR050832">
    <property type="entry name" value="Bact_Acetyltransf"/>
</dbReference>
<dbReference type="InterPro" id="IPR000182">
    <property type="entry name" value="GNAT_dom"/>
</dbReference>
<dbReference type="SUPFAM" id="SSF55729">
    <property type="entry name" value="Acyl-CoA N-acyltransferases (Nat)"/>
    <property type="match status" value="1"/>
</dbReference>
<reference evidence="4 5" key="1">
    <citation type="submission" date="2019-03" db="EMBL/GenBank/DDBJ databases">
        <title>Complete genome sequence of Citrobacter sp. SNU WT2 isolated from diseased rainbow trout.</title>
        <authorList>
            <person name="Oh W.T."/>
            <person name="Park S.C."/>
        </authorList>
    </citation>
    <scope>NUCLEOTIDE SEQUENCE [LARGE SCALE GENOMIC DNA]</scope>
    <source>
        <strain evidence="4 5">SNU WT2</strain>
    </source>
</reference>
<evidence type="ECO:0000313" key="4">
    <source>
        <dbReference type="EMBL" id="QBX81625.1"/>
    </source>
</evidence>
<dbReference type="Pfam" id="PF00583">
    <property type="entry name" value="Acetyltransf_1"/>
    <property type="match status" value="1"/>
</dbReference>
<dbReference type="Proteomes" id="UP000296284">
    <property type="component" value="Chromosome"/>
</dbReference>
<dbReference type="EC" id="2.3.1.-" evidence="4"/>